<keyword evidence="4" id="KW-1185">Reference proteome</keyword>
<dbReference type="GO" id="GO:0003723">
    <property type="term" value="F:RNA binding"/>
    <property type="evidence" value="ECO:0007669"/>
    <property type="project" value="InterPro"/>
</dbReference>
<evidence type="ECO:0000313" key="2">
    <source>
        <dbReference type="EMBL" id="ESN94509.1"/>
    </source>
</evidence>
<dbReference type="SMART" id="SM00955">
    <property type="entry name" value="RNB"/>
    <property type="match status" value="1"/>
</dbReference>
<dbReference type="InterPro" id="IPR050180">
    <property type="entry name" value="RNR_Ribonuclease"/>
</dbReference>
<dbReference type="GeneID" id="20196329"/>
<reference evidence="2 4" key="2">
    <citation type="journal article" date="2013" name="Nature">
        <title>Insights into bilaterian evolution from three spiralian genomes.</title>
        <authorList>
            <person name="Simakov O."/>
            <person name="Marletaz F."/>
            <person name="Cho S.J."/>
            <person name="Edsinger-Gonzales E."/>
            <person name="Havlak P."/>
            <person name="Hellsten U."/>
            <person name="Kuo D.H."/>
            <person name="Larsson T."/>
            <person name="Lv J."/>
            <person name="Arendt D."/>
            <person name="Savage R."/>
            <person name="Osoegawa K."/>
            <person name="de Jong P."/>
            <person name="Grimwood J."/>
            <person name="Chapman J.A."/>
            <person name="Shapiro H."/>
            <person name="Aerts A."/>
            <person name="Otillar R.P."/>
            <person name="Terry A.Y."/>
            <person name="Boore J.L."/>
            <person name="Grigoriev I.V."/>
            <person name="Lindberg D.R."/>
            <person name="Seaver E.C."/>
            <person name="Weisblat D.A."/>
            <person name="Putnam N.H."/>
            <person name="Rokhsar D.S."/>
        </authorList>
    </citation>
    <scope>NUCLEOTIDE SEQUENCE</scope>
</reference>
<sequence length="126" mass="14052">IFTIDGVTTQDIDDAIGFEDLGNGIILISIHISDVSFYVTDGDSNDLEARKRGTSFYPALGNTIHMLPENLSTDQCSLLPGKLRRALSIFIKVSLDGVIMEDTFSIEKTWIISKYRLTYSEAEQMI</sequence>
<name>T1EIC9_HELRO</name>
<evidence type="ECO:0000313" key="4">
    <source>
        <dbReference type="Proteomes" id="UP000015101"/>
    </source>
</evidence>
<evidence type="ECO:0000259" key="1">
    <source>
        <dbReference type="SMART" id="SM00955"/>
    </source>
</evidence>
<organism evidence="3 4">
    <name type="scientific">Helobdella robusta</name>
    <name type="common">Californian leech</name>
    <dbReference type="NCBI Taxonomy" id="6412"/>
    <lineage>
        <taxon>Eukaryota</taxon>
        <taxon>Metazoa</taxon>
        <taxon>Spiralia</taxon>
        <taxon>Lophotrochozoa</taxon>
        <taxon>Annelida</taxon>
        <taxon>Clitellata</taxon>
        <taxon>Hirudinea</taxon>
        <taxon>Rhynchobdellida</taxon>
        <taxon>Glossiphoniidae</taxon>
        <taxon>Helobdella</taxon>
    </lineage>
</organism>
<dbReference type="InParanoid" id="T1EIC9"/>
<dbReference type="OrthoDB" id="6161099at2759"/>
<dbReference type="EnsemblMetazoa" id="HelroT136227">
    <property type="protein sequence ID" value="HelroP136227"/>
    <property type="gene ID" value="HelroG136227"/>
</dbReference>
<evidence type="ECO:0000313" key="3">
    <source>
        <dbReference type="EnsemblMetazoa" id="HelroP136227"/>
    </source>
</evidence>
<dbReference type="InterPro" id="IPR001900">
    <property type="entry name" value="RNase_II/R"/>
</dbReference>
<gene>
    <name evidence="3" type="primary">20196329</name>
    <name evidence="2" type="ORF">HELRODRAFT_136227</name>
</gene>
<dbReference type="SUPFAM" id="SSF50249">
    <property type="entry name" value="Nucleic acid-binding proteins"/>
    <property type="match status" value="1"/>
</dbReference>
<dbReference type="Proteomes" id="UP000015101">
    <property type="component" value="Unassembled WGS sequence"/>
</dbReference>
<accession>T1EIC9</accession>
<feature type="domain" description="RNB" evidence="1">
    <location>
        <begin position="1"/>
        <end position="124"/>
    </location>
</feature>
<dbReference type="RefSeq" id="XP_009027567.1">
    <property type="nucleotide sequence ID" value="XM_009029319.1"/>
</dbReference>
<dbReference type="CTD" id="20196329"/>
<dbReference type="KEGG" id="hro:HELRODRAFT_136227"/>
<dbReference type="Pfam" id="PF00773">
    <property type="entry name" value="RNB"/>
    <property type="match status" value="1"/>
</dbReference>
<dbReference type="PANTHER" id="PTHR23355:SF9">
    <property type="entry name" value="DIS3-LIKE EXONUCLEASE 2"/>
    <property type="match status" value="1"/>
</dbReference>
<dbReference type="AlphaFoldDB" id="T1EIC9"/>
<dbReference type="EMBL" id="AMQM01001642">
    <property type="status" value="NOT_ANNOTATED_CDS"/>
    <property type="molecule type" value="Genomic_DNA"/>
</dbReference>
<reference evidence="4" key="1">
    <citation type="submission" date="2012-12" db="EMBL/GenBank/DDBJ databases">
        <authorList>
            <person name="Hellsten U."/>
            <person name="Grimwood J."/>
            <person name="Chapman J.A."/>
            <person name="Shapiro H."/>
            <person name="Aerts A."/>
            <person name="Otillar R.P."/>
            <person name="Terry A.Y."/>
            <person name="Boore J.L."/>
            <person name="Simakov O."/>
            <person name="Marletaz F."/>
            <person name="Cho S.-J."/>
            <person name="Edsinger-Gonzales E."/>
            <person name="Havlak P."/>
            <person name="Kuo D.-H."/>
            <person name="Larsson T."/>
            <person name="Lv J."/>
            <person name="Arendt D."/>
            <person name="Savage R."/>
            <person name="Osoegawa K."/>
            <person name="de Jong P."/>
            <person name="Lindberg D.R."/>
            <person name="Seaver E.C."/>
            <person name="Weisblat D.A."/>
            <person name="Putnam N.H."/>
            <person name="Grigoriev I.V."/>
            <person name="Rokhsar D.S."/>
        </authorList>
    </citation>
    <scope>NUCLEOTIDE SEQUENCE</scope>
</reference>
<dbReference type="STRING" id="6412.T1EIC9"/>
<reference evidence="3" key="3">
    <citation type="submission" date="2015-06" db="UniProtKB">
        <authorList>
            <consortium name="EnsemblMetazoa"/>
        </authorList>
    </citation>
    <scope>IDENTIFICATION</scope>
</reference>
<protein>
    <recommendedName>
        <fullName evidence="1">RNB domain-containing protein</fullName>
    </recommendedName>
</protein>
<dbReference type="HOGENOM" id="CLU_1987121_0_0_1"/>
<dbReference type="PANTHER" id="PTHR23355">
    <property type="entry name" value="RIBONUCLEASE"/>
    <property type="match status" value="1"/>
</dbReference>
<dbReference type="eggNOG" id="KOG2102">
    <property type="taxonomic scope" value="Eukaryota"/>
</dbReference>
<proteinExistence type="predicted"/>
<dbReference type="InterPro" id="IPR012340">
    <property type="entry name" value="NA-bd_OB-fold"/>
</dbReference>
<dbReference type="GO" id="GO:0004540">
    <property type="term" value="F:RNA nuclease activity"/>
    <property type="evidence" value="ECO:0007669"/>
    <property type="project" value="InterPro"/>
</dbReference>
<dbReference type="EMBL" id="KB097571">
    <property type="protein sequence ID" value="ESN94509.1"/>
    <property type="molecule type" value="Genomic_DNA"/>
</dbReference>